<dbReference type="PROSITE" id="PS00154">
    <property type="entry name" value="ATPASE_E1_E2"/>
    <property type="match status" value="1"/>
</dbReference>
<keyword evidence="4 13" id="KW-0812">Transmembrane</keyword>
<dbReference type="Pfam" id="PF00122">
    <property type="entry name" value="E1-E2_ATPase"/>
    <property type="match status" value="1"/>
</dbReference>
<dbReference type="FunFam" id="1.20.1110.10:FF:000023">
    <property type="entry name" value="Cation-transporting ATPase"/>
    <property type="match status" value="1"/>
</dbReference>
<keyword evidence="16" id="KW-1185">Reference proteome</keyword>
<evidence type="ECO:0000256" key="2">
    <source>
        <dbReference type="ARBA" id="ARBA00006000"/>
    </source>
</evidence>
<evidence type="ECO:0000256" key="1">
    <source>
        <dbReference type="ARBA" id="ARBA00004141"/>
    </source>
</evidence>
<evidence type="ECO:0000256" key="7">
    <source>
        <dbReference type="ARBA" id="ARBA00022840"/>
    </source>
</evidence>
<feature type="transmembrane region" description="Helical" evidence="13">
    <location>
        <begin position="912"/>
        <end position="931"/>
    </location>
</feature>
<dbReference type="Gene3D" id="3.40.50.1000">
    <property type="entry name" value="HAD superfamily/HAD-like"/>
    <property type="match status" value="1"/>
</dbReference>
<dbReference type="EMBL" id="MPUH01000096">
    <property type="protein sequence ID" value="OMJ90736.1"/>
    <property type="molecule type" value="Genomic_DNA"/>
</dbReference>
<feature type="transmembrane region" description="Helical" evidence="13">
    <location>
        <begin position="865"/>
        <end position="892"/>
    </location>
</feature>
<feature type="transmembrane region" description="Helical" evidence="13">
    <location>
        <begin position="800"/>
        <end position="820"/>
    </location>
</feature>
<dbReference type="InterPro" id="IPR023299">
    <property type="entry name" value="ATPase_P-typ_cyto_dom_N"/>
</dbReference>
<evidence type="ECO:0000256" key="6">
    <source>
        <dbReference type="ARBA" id="ARBA00022741"/>
    </source>
</evidence>
<dbReference type="InterPro" id="IPR059000">
    <property type="entry name" value="ATPase_P-type_domA"/>
</dbReference>
<dbReference type="InterPro" id="IPR044492">
    <property type="entry name" value="P_typ_ATPase_HD_dom"/>
</dbReference>
<dbReference type="Gene3D" id="3.40.1110.10">
    <property type="entry name" value="Calcium-transporting ATPase, cytoplasmic domain N"/>
    <property type="match status" value="1"/>
</dbReference>
<dbReference type="SUPFAM" id="SSF81665">
    <property type="entry name" value="Calcium ATPase, transmembrane domain M"/>
    <property type="match status" value="1"/>
</dbReference>
<keyword evidence="10 13" id="KW-1133">Transmembrane helix</keyword>
<proteinExistence type="inferred from homology"/>
<evidence type="ECO:0000256" key="8">
    <source>
        <dbReference type="ARBA" id="ARBA00022842"/>
    </source>
</evidence>
<feature type="transmembrane region" description="Helical" evidence="13">
    <location>
        <begin position="943"/>
        <end position="961"/>
    </location>
</feature>
<dbReference type="GO" id="GO:0005524">
    <property type="term" value="F:ATP binding"/>
    <property type="evidence" value="ECO:0007669"/>
    <property type="project" value="UniProtKB-KW"/>
</dbReference>
<evidence type="ECO:0000313" key="15">
    <source>
        <dbReference type="EMBL" id="OMJ90736.1"/>
    </source>
</evidence>
<dbReference type="InterPro" id="IPR023214">
    <property type="entry name" value="HAD_sf"/>
</dbReference>
<evidence type="ECO:0000256" key="12">
    <source>
        <dbReference type="ARBA" id="ARBA00049360"/>
    </source>
</evidence>
<keyword evidence="7" id="KW-0067">ATP-binding</keyword>
<comment type="subcellular location">
    <subcellularLocation>
        <location evidence="1">Membrane</location>
        <topology evidence="1">Multi-pass membrane protein</topology>
    </subcellularLocation>
</comment>
<dbReference type="SFLD" id="SFLDF00027">
    <property type="entry name" value="p-type_atpase"/>
    <property type="match status" value="1"/>
</dbReference>
<dbReference type="Gene3D" id="2.70.150.10">
    <property type="entry name" value="Calcium-transporting ATPase, cytoplasmic transduction domain A"/>
    <property type="match status" value="1"/>
</dbReference>
<feature type="transmembrane region" description="Helical" evidence="13">
    <location>
        <begin position="166"/>
        <end position="187"/>
    </location>
</feature>
<feature type="transmembrane region" description="Helical" evidence="13">
    <location>
        <begin position="835"/>
        <end position="853"/>
    </location>
</feature>
<dbReference type="NCBIfam" id="TIGR01657">
    <property type="entry name" value="P-ATPase-V"/>
    <property type="match status" value="1"/>
</dbReference>
<dbReference type="InterPro" id="IPR036412">
    <property type="entry name" value="HAD-like_sf"/>
</dbReference>
<keyword evidence="11 13" id="KW-0472">Membrane</keyword>
<feature type="transmembrane region" description="Helical" evidence="13">
    <location>
        <begin position="981"/>
        <end position="998"/>
    </location>
</feature>
<evidence type="ECO:0000256" key="11">
    <source>
        <dbReference type="ARBA" id="ARBA00023136"/>
    </source>
</evidence>
<comment type="similarity">
    <text evidence="2">Belongs to the cation transport ATPase (P-type) (TC 3.A.3) family. Type V subfamily.</text>
</comment>
<keyword evidence="5" id="KW-0479">Metal-binding</keyword>
<evidence type="ECO:0000256" key="10">
    <source>
        <dbReference type="ARBA" id="ARBA00022989"/>
    </source>
</evidence>
<evidence type="ECO:0000256" key="9">
    <source>
        <dbReference type="ARBA" id="ARBA00022967"/>
    </source>
</evidence>
<comment type="catalytic activity">
    <reaction evidence="12">
        <text>ATP + H2O = ADP + phosphate + H(+)</text>
        <dbReference type="Rhea" id="RHEA:13065"/>
        <dbReference type="ChEBI" id="CHEBI:15377"/>
        <dbReference type="ChEBI" id="CHEBI:15378"/>
        <dbReference type="ChEBI" id="CHEBI:30616"/>
        <dbReference type="ChEBI" id="CHEBI:43474"/>
        <dbReference type="ChEBI" id="CHEBI:456216"/>
    </reaction>
</comment>
<protein>
    <recommendedName>
        <fullName evidence="14">P-type ATPase A domain-containing protein</fullName>
    </recommendedName>
</protein>
<dbReference type="Gene3D" id="1.20.1110.10">
    <property type="entry name" value="Calcium-transporting ATPase, transmembrane domain"/>
    <property type="match status" value="1"/>
</dbReference>
<dbReference type="SUPFAM" id="SSF56784">
    <property type="entry name" value="HAD-like"/>
    <property type="match status" value="1"/>
</dbReference>
<dbReference type="SUPFAM" id="SSF81660">
    <property type="entry name" value="Metal cation-transporting ATPase, ATP-binding domain N"/>
    <property type="match status" value="1"/>
</dbReference>
<comment type="caution">
    <text evidence="15">The sequence shown here is derived from an EMBL/GenBank/DDBJ whole genome shotgun (WGS) entry which is preliminary data.</text>
</comment>
<feature type="transmembrane region" description="Helical" evidence="13">
    <location>
        <begin position="355"/>
        <end position="375"/>
    </location>
</feature>
<dbReference type="InterPro" id="IPR018303">
    <property type="entry name" value="ATPase_P-typ_P_site"/>
</dbReference>
<name>A0A1R2CP01_9CILI</name>
<feature type="domain" description="P-type ATPase A" evidence="14">
    <location>
        <begin position="229"/>
        <end position="338"/>
    </location>
</feature>
<dbReference type="InterPro" id="IPR023298">
    <property type="entry name" value="ATPase_P-typ_TM_dom_sf"/>
</dbReference>
<dbReference type="SFLD" id="SFLDG00002">
    <property type="entry name" value="C1.7:_P-type_atpase_like"/>
    <property type="match status" value="1"/>
</dbReference>
<gene>
    <name evidence="15" type="ORF">SteCoe_6813</name>
</gene>
<dbReference type="OrthoDB" id="425043at2759"/>
<evidence type="ECO:0000256" key="3">
    <source>
        <dbReference type="ARBA" id="ARBA00022553"/>
    </source>
</evidence>
<dbReference type="AlphaFoldDB" id="A0A1R2CP01"/>
<keyword evidence="8" id="KW-0460">Magnesium</keyword>
<dbReference type="InterPro" id="IPR001757">
    <property type="entry name" value="P_typ_ATPase"/>
</dbReference>
<feature type="transmembrane region" description="Helical" evidence="13">
    <location>
        <begin position="395"/>
        <end position="415"/>
    </location>
</feature>
<dbReference type="GO" id="GO:0140358">
    <property type="term" value="F:P-type transmembrane transporter activity"/>
    <property type="evidence" value="ECO:0007669"/>
    <property type="project" value="InterPro"/>
</dbReference>
<evidence type="ECO:0000259" key="14">
    <source>
        <dbReference type="Pfam" id="PF00122"/>
    </source>
</evidence>
<dbReference type="SFLD" id="SFLDS00003">
    <property type="entry name" value="Haloacid_Dehalogenase"/>
    <property type="match status" value="1"/>
</dbReference>
<dbReference type="GO" id="GO:0019829">
    <property type="term" value="F:ATPase-coupled monoatomic cation transmembrane transporter activity"/>
    <property type="evidence" value="ECO:0007669"/>
    <property type="project" value="TreeGrafter"/>
</dbReference>
<dbReference type="InterPro" id="IPR008250">
    <property type="entry name" value="ATPase_P-typ_transduc_dom_A_sf"/>
</dbReference>
<evidence type="ECO:0000256" key="5">
    <source>
        <dbReference type="ARBA" id="ARBA00022723"/>
    </source>
</evidence>
<evidence type="ECO:0000256" key="4">
    <source>
        <dbReference type="ARBA" id="ARBA00022692"/>
    </source>
</evidence>
<dbReference type="Proteomes" id="UP000187209">
    <property type="component" value="Unassembled WGS sequence"/>
</dbReference>
<dbReference type="InterPro" id="IPR006544">
    <property type="entry name" value="P-type_TPase_V"/>
</dbReference>
<dbReference type="PANTHER" id="PTHR45630:SF8">
    <property type="entry name" value="CATION-TRANSPORTING ATPASE"/>
    <property type="match status" value="1"/>
</dbReference>
<accession>A0A1R2CP01</accession>
<sequence>MQKGYETFNSEEKWPKFTLLKRDTFKHLLMIIGYFLSLGVLYLLSTWLKKIYLWPYTESSEGDFVLVEEPDDFFEVLHPEYMQISESSINFGKTDNLKKLRTFTHRYIRYFEQDAQFLPLTYETRSLSKQFHNQLRKGTNEKEVKEKQTIFGPCIMEVELPSVFSMLLDGILHPFFIFQIFSCLLWLIEDYMIYAITILVMTIVSLVLNLIQTRDNIKAVRALAHYECKVKVFRGDWREINSKDLVPGDIVEIVEGKVLPCDLILLTGLCLVDESMLTGESQLVVKEYIPCSASLYFHKEKKFTLNAGTLPKICKDTCIGMVIATGFNTAKGELVRSILFPKPNRFSFYSDSFKFIGILGGVAVLGFIWSSAFLITNGESTYTVIIRSLDLITIVVPPVLPLVLSIGTSFSIYRLKQLKITCISLPAVNAAGRVSVVVFDKTGTITEDWMILKGVITDGEMITPGDISYELQENMCTCNSLTYIRNEIQGDPQEIAIFESTSWIAVESEHRWTVVLNGKSAHVLQVYHFSSESKRMGVVVKNDTGLFLHMKGAPETILKLCEKVPDGIEAAIEKYTKDGFRVMACGYKKLETYDPDLSLEQLEQGIDYLGVFILVNPLKKGSADTIRTLQAANIRCVISTGDAHLTGISVAKVCSIVPTKIPIYIGELTQGKLRWRDPTGRTGFLPKKCCIAVTGDILEYMVKNKHPDLQKVIECGVVFGRMFPHQKILLIELLQEGETMVAMVGDGANDCGALKIADVGLSLSKAEASIAAPFSTSDIKGIIHVLKEGRAALVTSLQSFKFVAMYSMIQFTCVCMLYSLKNNLMDTQFLYQDMVIILPISISMAHAGPYYMLAPELPPGALFSFTILGSLSGQIIFQIAGQVGAYLLLLPWDWYEAKGDSAEEPIESTENTTLFIVACFQLLIVGIVFNIGPPYRRATVENFWFTGITTFIILITIYLLMIPEVIGDWFEVIDLQPELKWLILTLIFVNLNCAYFYEKYFLPKMDDKD</sequence>
<keyword evidence="6" id="KW-0547">Nucleotide-binding</keyword>
<feature type="transmembrane region" description="Helical" evidence="13">
    <location>
        <begin position="24"/>
        <end position="44"/>
    </location>
</feature>
<feature type="transmembrane region" description="Helical" evidence="13">
    <location>
        <begin position="193"/>
        <end position="211"/>
    </location>
</feature>
<dbReference type="NCBIfam" id="TIGR01494">
    <property type="entry name" value="ATPase_P-type"/>
    <property type="match status" value="3"/>
</dbReference>
<dbReference type="GO" id="GO:0016887">
    <property type="term" value="F:ATP hydrolysis activity"/>
    <property type="evidence" value="ECO:0007669"/>
    <property type="project" value="InterPro"/>
</dbReference>
<organism evidence="15 16">
    <name type="scientific">Stentor coeruleus</name>
    <dbReference type="NCBI Taxonomy" id="5963"/>
    <lineage>
        <taxon>Eukaryota</taxon>
        <taxon>Sar</taxon>
        <taxon>Alveolata</taxon>
        <taxon>Ciliophora</taxon>
        <taxon>Postciliodesmatophora</taxon>
        <taxon>Heterotrichea</taxon>
        <taxon>Heterotrichida</taxon>
        <taxon>Stentoridae</taxon>
        <taxon>Stentor</taxon>
    </lineage>
</organism>
<dbReference type="GO" id="GO:0016020">
    <property type="term" value="C:membrane"/>
    <property type="evidence" value="ECO:0007669"/>
    <property type="project" value="UniProtKB-SubCell"/>
</dbReference>
<reference evidence="15 16" key="1">
    <citation type="submission" date="2016-11" db="EMBL/GenBank/DDBJ databases">
        <title>The macronuclear genome of Stentor coeruleus: a giant cell with tiny introns.</title>
        <authorList>
            <person name="Slabodnick M."/>
            <person name="Ruby J.G."/>
            <person name="Reiff S.B."/>
            <person name="Swart E.C."/>
            <person name="Gosai S."/>
            <person name="Prabakaran S."/>
            <person name="Witkowska E."/>
            <person name="Larue G.E."/>
            <person name="Fisher S."/>
            <person name="Freeman R.M."/>
            <person name="Gunawardena J."/>
            <person name="Chu W."/>
            <person name="Stover N.A."/>
            <person name="Gregory B.D."/>
            <person name="Nowacki M."/>
            <person name="Derisi J."/>
            <person name="Roy S.W."/>
            <person name="Marshall W.F."/>
            <person name="Sood P."/>
        </authorList>
    </citation>
    <scope>NUCLEOTIDE SEQUENCE [LARGE SCALE GENOMIC DNA]</scope>
    <source>
        <strain evidence="15">WM001</strain>
    </source>
</reference>
<evidence type="ECO:0000256" key="13">
    <source>
        <dbReference type="SAM" id="Phobius"/>
    </source>
</evidence>
<dbReference type="PRINTS" id="PR00119">
    <property type="entry name" value="CATATPASE"/>
</dbReference>
<dbReference type="Pfam" id="PF13246">
    <property type="entry name" value="Cation_ATPase"/>
    <property type="match status" value="1"/>
</dbReference>
<evidence type="ECO:0000313" key="16">
    <source>
        <dbReference type="Proteomes" id="UP000187209"/>
    </source>
</evidence>
<keyword evidence="3" id="KW-0597">Phosphoprotein</keyword>
<dbReference type="SUPFAM" id="SSF81653">
    <property type="entry name" value="Calcium ATPase, transduction domain A"/>
    <property type="match status" value="1"/>
</dbReference>
<keyword evidence="9" id="KW-1278">Translocase</keyword>
<dbReference type="GO" id="GO:0046872">
    <property type="term" value="F:metal ion binding"/>
    <property type="evidence" value="ECO:0007669"/>
    <property type="project" value="UniProtKB-KW"/>
</dbReference>
<dbReference type="PANTHER" id="PTHR45630">
    <property type="entry name" value="CATION-TRANSPORTING ATPASE-RELATED"/>
    <property type="match status" value="1"/>
</dbReference>